<dbReference type="EMBL" id="QLLR01000001">
    <property type="protein sequence ID" value="RAJ37410.1"/>
    <property type="molecule type" value="Genomic_DNA"/>
</dbReference>
<dbReference type="AlphaFoldDB" id="A0A127VFB6"/>
<organism evidence="2 4">
    <name type="scientific">Pedobacter cryoconitis</name>
    <dbReference type="NCBI Taxonomy" id="188932"/>
    <lineage>
        <taxon>Bacteria</taxon>
        <taxon>Pseudomonadati</taxon>
        <taxon>Bacteroidota</taxon>
        <taxon>Sphingobacteriia</taxon>
        <taxon>Sphingobacteriales</taxon>
        <taxon>Sphingobacteriaceae</taxon>
        <taxon>Pedobacter</taxon>
    </lineage>
</organism>
<evidence type="ECO:0000256" key="1">
    <source>
        <dbReference type="SAM" id="Phobius"/>
    </source>
</evidence>
<feature type="transmembrane region" description="Helical" evidence="1">
    <location>
        <begin position="24"/>
        <end position="45"/>
    </location>
</feature>
<gene>
    <name evidence="2" type="ORF">AY601_3014</name>
    <name evidence="3" type="ORF">LY11_00488</name>
</gene>
<keyword evidence="1" id="KW-0812">Transmembrane</keyword>
<keyword evidence="1" id="KW-0472">Membrane</keyword>
<evidence type="ECO:0000313" key="5">
    <source>
        <dbReference type="Proteomes" id="UP000249754"/>
    </source>
</evidence>
<accession>A0A127VFB6</accession>
<reference evidence="2 4" key="1">
    <citation type="submission" date="2016-03" db="EMBL/GenBank/DDBJ databases">
        <title>Complete genome sequence of Pedobacter cryoconitis PAMC 27485.</title>
        <authorList>
            <person name="Lee J."/>
            <person name="Kim O.-S."/>
        </authorList>
    </citation>
    <scope>NUCLEOTIDE SEQUENCE [LARGE SCALE GENOMIC DNA]</scope>
    <source>
        <strain evidence="2 4">PAMC 27485</strain>
    </source>
</reference>
<reference evidence="3 5" key="2">
    <citation type="submission" date="2018-06" db="EMBL/GenBank/DDBJ databases">
        <title>Genomic Encyclopedia of Archaeal and Bacterial Type Strains, Phase II (KMG-II): from individual species to whole genera.</title>
        <authorList>
            <person name="Goeker M."/>
        </authorList>
    </citation>
    <scope>NUCLEOTIDE SEQUENCE [LARGE SCALE GENOMIC DNA]</scope>
    <source>
        <strain evidence="3 5">DSM 14825</strain>
    </source>
</reference>
<keyword evidence="1" id="KW-1133">Transmembrane helix</keyword>
<dbReference type="KEGG" id="pcm:AY601_3014"/>
<name>A0A127VFB6_9SPHI</name>
<dbReference type="Proteomes" id="UP000071561">
    <property type="component" value="Chromosome"/>
</dbReference>
<dbReference type="Proteomes" id="UP000249754">
    <property type="component" value="Unassembled WGS sequence"/>
</dbReference>
<sequence>MTISTVLENHEISAHTERLGTAEVTFIVLALCVIIATTAIYFSFLRKAAHTEDAKH</sequence>
<evidence type="ECO:0000313" key="2">
    <source>
        <dbReference type="EMBL" id="AMP99887.1"/>
    </source>
</evidence>
<evidence type="ECO:0000313" key="3">
    <source>
        <dbReference type="EMBL" id="RAJ37410.1"/>
    </source>
</evidence>
<proteinExistence type="predicted"/>
<dbReference type="PATRIC" id="fig|188932.3.peg.3144"/>
<protein>
    <submittedName>
        <fullName evidence="2">Uncharacterized protein</fullName>
    </submittedName>
</protein>
<keyword evidence="4" id="KW-1185">Reference proteome</keyword>
<dbReference type="EMBL" id="CP014504">
    <property type="protein sequence ID" value="AMP99887.1"/>
    <property type="molecule type" value="Genomic_DNA"/>
</dbReference>
<dbReference type="RefSeq" id="WP_157287946.1">
    <property type="nucleotide sequence ID" value="NZ_CP014504.1"/>
</dbReference>
<evidence type="ECO:0000313" key="4">
    <source>
        <dbReference type="Proteomes" id="UP000071561"/>
    </source>
</evidence>